<evidence type="ECO:0000256" key="2">
    <source>
        <dbReference type="ARBA" id="ARBA00022589"/>
    </source>
</evidence>
<proteinExistence type="inferred from homology"/>
<comment type="caution">
    <text evidence="4">The sequence shown here is derived from an EMBL/GenBank/DDBJ whole genome shotgun (WGS) entry which is preliminary data.</text>
</comment>
<reference evidence="4 5" key="1">
    <citation type="submission" date="2018-02" db="EMBL/GenBank/DDBJ databases">
        <title>Draft genome of wild Prunus yedoensis var. nudiflora.</title>
        <authorList>
            <person name="Baek S."/>
            <person name="Kim J.-H."/>
            <person name="Choi K."/>
            <person name="Kim G.-B."/>
            <person name="Cho A."/>
            <person name="Jang H."/>
            <person name="Shin C.-H."/>
            <person name="Yu H.-J."/>
            <person name="Mun J.-H."/>
        </authorList>
    </citation>
    <scope>NUCLEOTIDE SEQUENCE [LARGE SCALE GENOMIC DNA]</scope>
    <source>
        <strain evidence="5">cv. Jeju island</strain>
        <tissue evidence="4">Leaf</tissue>
    </source>
</reference>
<comment type="similarity">
    <text evidence="1">Belongs to the BetVI family.</text>
</comment>
<dbReference type="GO" id="GO:0004864">
    <property type="term" value="F:protein phosphatase inhibitor activity"/>
    <property type="evidence" value="ECO:0007669"/>
    <property type="project" value="TreeGrafter"/>
</dbReference>
<dbReference type="PANTHER" id="PTHR31213">
    <property type="entry name" value="OS08G0374000 PROTEIN-RELATED"/>
    <property type="match status" value="1"/>
</dbReference>
<dbReference type="STRING" id="2094558.A0A314UTN8"/>
<dbReference type="InterPro" id="IPR023393">
    <property type="entry name" value="START-like_dom_sf"/>
</dbReference>
<keyword evidence="2" id="KW-0017">Alkaloid metabolism</keyword>
<dbReference type="Pfam" id="PF00407">
    <property type="entry name" value="Bet_v_1"/>
    <property type="match status" value="1"/>
</dbReference>
<dbReference type="GO" id="GO:0006952">
    <property type="term" value="P:defense response"/>
    <property type="evidence" value="ECO:0007669"/>
    <property type="project" value="InterPro"/>
</dbReference>
<dbReference type="GO" id="GO:0038023">
    <property type="term" value="F:signaling receptor activity"/>
    <property type="evidence" value="ECO:0007669"/>
    <property type="project" value="TreeGrafter"/>
</dbReference>
<dbReference type="PANTHER" id="PTHR31213:SF19">
    <property type="entry name" value="BET V I_MAJOR LATEX PROTEIN DOMAIN-CONTAINING PROTEIN"/>
    <property type="match status" value="1"/>
</dbReference>
<evidence type="ECO:0000256" key="1">
    <source>
        <dbReference type="ARBA" id="ARBA00009744"/>
    </source>
</evidence>
<dbReference type="OrthoDB" id="1879545at2759"/>
<dbReference type="GO" id="GO:0005737">
    <property type="term" value="C:cytoplasm"/>
    <property type="evidence" value="ECO:0007669"/>
    <property type="project" value="TreeGrafter"/>
</dbReference>
<feature type="domain" description="Bet v I/Major latex protein" evidence="3">
    <location>
        <begin position="3"/>
        <end position="140"/>
    </location>
</feature>
<dbReference type="GO" id="GO:0010427">
    <property type="term" value="F:abscisic acid binding"/>
    <property type="evidence" value="ECO:0007669"/>
    <property type="project" value="TreeGrafter"/>
</dbReference>
<dbReference type="AlphaFoldDB" id="A0A314UTN8"/>
<accession>A0A314UTN8</accession>
<gene>
    <name evidence="4" type="ORF">Pyn_24005</name>
</gene>
<dbReference type="InterPro" id="IPR000916">
    <property type="entry name" value="Bet_v_I/MLP"/>
</dbReference>
<dbReference type="EMBL" id="PJQY01003360">
    <property type="protein sequence ID" value="PQM38109.1"/>
    <property type="molecule type" value="Genomic_DNA"/>
</dbReference>
<dbReference type="GO" id="GO:0005634">
    <property type="term" value="C:nucleus"/>
    <property type="evidence" value="ECO:0007669"/>
    <property type="project" value="TreeGrafter"/>
</dbReference>
<evidence type="ECO:0000313" key="5">
    <source>
        <dbReference type="Proteomes" id="UP000250321"/>
    </source>
</evidence>
<protein>
    <submittedName>
        <fullName evidence="4">S-norcoclaurine synthase 1-like</fullName>
    </submittedName>
</protein>
<dbReference type="GO" id="GO:0009738">
    <property type="term" value="P:abscisic acid-activated signaling pathway"/>
    <property type="evidence" value="ECO:0007669"/>
    <property type="project" value="TreeGrafter"/>
</dbReference>
<dbReference type="Proteomes" id="UP000250321">
    <property type="component" value="Unassembled WGS sequence"/>
</dbReference>
<name>A0A314UTN8_PRUYE</name>
<dbReference type="InterPro" id="IPR050279">
    <property type="entry name" value="Plant_def-hormone_signal"/>
</dbReference>
<dbReference type="SUPFAM" id="SSF55961">
    <property type="entry name" value="Bet v1-like"/>
    <property type="match status" value="1"/>
</dbReference>
<dbReference type="Gene3D" id="3.30.530.20">
    <property type="match status" value="1"/>
</dbReference>
<sequence length="177" mass="19493">MAIGQVSHELEVNVSASEAWDLYGSLELAKFVEQELPNLTEKVELIQGDGGVGSILKVTFASGSGVHKEKFTKVDHEKRVKEVEVIEGGLLELGLSLYRVRFEIIEKVEADYSSSSCCIIKTTIEFDVKEDAAPNTSSLVSLSIPSKTLQRSQRPISSTNNLYLYPGSLSFVFSYLI</sequence>
<dbReference type="GO" id="GO:0009820">
    <property type="term" value="P:alkaloid metabolic process"/>
    <property type="evidence" value="ECO:0007669"/>
    <property type="project" value="UniProtKB-KW"/>
</dbReference>
<evidence type="ECO:0000259" key="3">
    <source>
        <dbReference type="Pfam" id="PF00407"/>
    </source>
</evidence>
<organism evidence="4 5">
    <name type="scientific">Prunus yedoensis var. nudiflora</name>
    <dbReference type="NCBI Taxonomy" id="2094558"/>
    <lineage>
        <taxon>Eukaryota</taxon>
        <taxon>Viridiplantae</taxon>
        <taxon>Streptophyta</taxon>
        <taxon>Embryophyta</taxon>
        <taxon>Tracheophyta</taxon>
        <taxon>Spermatophyta</taxon>
        <taxon>Magnoliopsida</taxon>
        <taxon>eudicotyledons</taxon>
        <taxon>Gunneridae</taxon>
        <taxon>Pentapetalae</taxon>
        <taxon>rosids</taxon>
        <taxon>fabids</taxon>
        <taxon>Rosales</taxon>
        <taxon>Rosaceae</taxon>
        <taxon>Amygdaloideae</taxon>
        <taxon>Amygdaleae</taxon>
        <taxon>Prunus</taxon>
    </lineage>
</organism>
<dbReference type="CDD" id="cd07816">
    <property type="entry name" value="Bet_v1-like"/>
    <property type="match status" value="1"/>
</dbReference>
<keyword evidence="5" id="KW-1185">Reference proteome</keyword>
<evidence type="ECO:0000313" key="4">
    <source>
        <dbReference type="EMBL" id="PQM38109.1"/>
    </source>
</evidence>